<dbReference type="EMBL" id="JAATJL010000001">
    <property type="protein sequence ID" value="NJC24519.1"/>
    <property type="molecule type" value="Genomic_DNA"/>
</dbReference>
<name>A0A846RU00_9MICC</name>
<protein>
    <submittedName>
        <fullName evidence="1">Uncharacterized protein</fullName>
    </submittedName>
</protein>
<evidence type="ECO:0000313" key="1">
    <source>
        <dbReference type="EMBL" id="NJC24519.1"/>
    </source>
</evidence>
<sequence length="60" mass="6306">MTATPTSPARLAGHNRISTQALTSTARAVAAEVLHVPAREIRASWSDDAGMLALRLALPI</sequence>
<proteinExistence type="predicted"/>
<dbReference type="AlphaFoldDB" id="A0A846RU00"/>
<evidence type="ECO:0000313" key="2">
    <source>
        <dbReference type="Proteomes" id="UP000547458"/>
    </source>
</evidence>
<keyword evidence="2" id="KW-1185">Reference proteome</keyword>
<reference evidence="1 2" key="1">
    <citation type="submission" date="2020-03" db="EMBL/GenBank/DDBJ databases">
        <title>Sequencing the genomes of 1000 actinobacteria strains.</title>
        <authorList>
            <person name="Klenk H.-P."/>
        </authorList>
    </citation>
    <scope>NUCLEOTIDE SEQUENCE [LARGE SCALE GENOMIC DNA]</scope>
    <source>
        <strain evidence="1 2">DSM 16403</strain>
    </source>
</reference>
<accession>A0A846RU00</accession>
<gene>
    <name evidence="1" type="ORF">BJ994_003595</name>
</gene>
<feature type="non-terminal residue" evidence="1">
    <location>
        <position position="60"/>
    </location>
</feature>
<organism evidence="1 2">
    <name type="scientific">Arthrobacter pigmenti</name>
    <dbReference type="NCBI Taxonomy" id="271432"/>
    <lineage>
        <taxon>Bacteria</taxon>
        <taxon>Bacillati</taxon>
        <taxon>Actinomycetota</taxon>
        <taxon>Actinomycetes</taxon>
        <taxon>Micrococcales</taxon>
        <taxon>Micrococcaceae</taxon>
        <taxon>Arthrobacter</taxon>
    </lineage>
</organism>
<comment type="caution">
    <text evidence="1">The sequence shown here is derived from an EMBL/GenBank/DDBJ whole genome shotgun (WGS) entry which is preliminary data.</text>
</comment>
<dbReference type="Proteomes" id="UP000547458">
    <property type="component" value="Unassembled WGS sequence"/>
</dbReference>